<dbReference type="Proteomes" id="UP001178507">
    <property type="component" value="Unassembled WGS sequence"/>
</dbReference>
<reference evidence="2" key="1">
    <citation type="submission" date="2023-08" db="EMBL/GenBank/DDBJ databases">
        <authorList>
            <person name="Chen Y."/>
            <person name="Shah S."/>
            <person name="Dougan E. K."/>
            <person name="Thang M."/>
            <person name="Chan C."/>
        </authorList>
    </citation>
    <scope>NUCLEOTIDE SEQUENCE</scope>
</reference>
<sequence length="640" mass="72660">MSVQEVTKEVVRPIYEVTEKIVEVPHTLVAERIQEVPKLEYVPLVKQVPKTQVREVQKQVGVPHYQARERVVEVPITMVAEQMVEVPQVQIQELVKEVPRPEVRVVPKPVDKPVNEYVERIVEVPTTTLQECIVEVPKVEIQEIVKQVPRPEVQTVDRQVEKLEVQYVEKVVEVPQIIYEECSPAEKIVEVPTVEVREVIKQETTLDPSMAAWLTTEHEMEMQAFVHQHLLSTLSPFSQRLKDLQDELEVLRGEMQRGSEQLRHTNTVVKQHGHELMTLTLDVNQAHTAVGALRKELVPEIQTKADDRKVEAEFSKVHEQLELMRADLKSYRGSHEKMDDQLRALQDSTRQLGSTLAEQAGEVRGLAESNDFLSHCYSGISGRVEQAKRVADDTHAAFVKFQHTAANQLDDIRKNGLPRLNSRLETLEVRLQRQQKEAHQDAENLAQVKLHVEKMQEALVGMEEALQLQENQFNTRVEPASTRGEGDTLSSMDGEAVKGRNKMEQLSHRLNQTKVELTDLANGLHNDLARRVSDLSTLLDAKGATIRNNSAALRVLEGGLSATNADVRSNGNRISELRIVQEQLVEQARVAETEIQGLFEFRKEATTKLQEHDAVTARLDLRQQSAETRSCKPMRGSWLN</sequence>
<evidence type="ECO:0000313" key="3">
    <source>
        <dbReference type="Proteomes" id="UP001178507"/>
    </source>
</evidence>
<comment type="caution">
    <text evidence="2">The sequence shown here is derived from an EMBL/GenBank/DDBJ whole genome shotgun (WGS) entry which is preliminary data.</text>
</comment>
<dbReference type="AlphaFoldDB" id="A0AA36MJW3"/>
<organism evidence="2 3">
    <name type="scientific">Effrenium voratum</name>
    <dbReference type="NCBI Taxonomy" id="2562239"/>
    <lineage>
        <taxon>Eukaryota</taxon>
        <taxon>Sar</taxon>
        <taxon>Alveolata</taxon>
        <taxon>Dinophyceae</taxon>
        <taxon>Suessiales</taxon>
        <taxon>Symbiodiniaceae</taxon>
        <taxon>Effrenium</taxon>
    </lineage>
</organism>
<keyword evidence="3" id="KW-1185">Reference proteome</keyword>
<name>A0AA36MJW3_9DINO</name>
<gene>
    <name evidence="2" type="ORF">EVOR1521_LOCUS4079</name>
</gene>
<dbReference type="EMBL" id="CAUJNA010000260">
    <property type="protein sequence ID" value="CAJ1374551.1"/>
    <property type="molecule type" value="Genomic_DNA"/>
</dbReference>
<protein>
    <submittedName>
        <fullName evidence="2">Uncharacterized protein</fullName>
    </submittedName>
</protein>
<evidence type="ECO:0000313" key="2">
    <source>
        <dbReference type="EMBL" id="CAJ1374551.1"/>
    </source>
</evidence>
<keyword evidence="1" id="KW-0175">Coiled coil</keyword>
<accession>A0AA36MJW3</accession>
<feature type="coiled-coil region" evidence="1">
    <location>
        <begin position="417"/>
        <end position="472"/>
    </location>
</feature>
<proteinExistence type="predicted"/>
<evidence type="ECO:0000256" key="1">
    <source>
        <dbReference type="SAM" id="Coils"/>
    </source>
</evidence>